<dbReference type="Pfam" id="PF13393">
    <property type="entry name" value="tRNA-synt_His"/>
    <property type="match status" value="2"/>
</dbReference>
<dbReference type="RefSeq" id="WP_134215321.1">
    <property type="nucleotide sequence ID" value="NZ_QFFZ01000055.1"/>
</dbReference>
<dbReference type="GO" id="GO:0006427">
    <property type="term" value="P:histidyl-tRNA aminoacylation"/>
    <property type="evidence" value="ECO:0007669"/>
    <property type="project" value="UniProtKB-UniRule"/>
</dbReference>
<evidence type="ECO:0000256" key="7">
    <source>
        <dbReference type="ARBA" id="ARBA00022840"/>
    </source>
</evidence>
<evidence type="ECO:0000256" key="10">
    <source>
        <dbReference type="ARBA" id="ARBA00047639"/>
    </source>
</evidence>
<dbReference type="GO" id="GO:0016740">
    <property type="term" value="F:transferase activity"/>
    <property type="evidence" value="ECO:0007669"/>
    <property type="project" value="UniProtKB-ARBA"/>
</dbReference>
<feature type="binding site" evidence="12">
    <location>
        <position position="126"/>
    </location>
    <ligand>
        <name>L-histidine</name>
        <dbReference type="ChEBI" id="CHEBI:57595"/>
    </ligand>
</feature>
<evidence type="ECO:0000313" key="15">
    <source>
        <dbReference type="Proteomes" id="UP000297597"/>
    </source>
</evidence>
<proteinExistence type="inferred from homology"/>
<evidence type="ECO:0000256" key="8">
    <source>
        <dbReference type="ARBA" id="ARBA00022917"/>
    </source>
</evidence>
<dbReference type="Gene3D" id="3.30.930.10">
    <property type="entry name" value="Bira Bifunctional Protein, Domain 2"/>
    <property type="match status" value="1"/>
</dbReference>
<dbReference type="Gene3D" id="3.40.50.800">
    <property type="entry name" value="Anticodon-binding domain"/>
    <property type="match status" value="1"/>
</dbReference>
<keyword evidence="7 11" id="KW-0067">ATP-binding</keyword>
<feature type="binding site" evidence="12">
    <location>
        <position position="130"/>
    </location>
    <ligand>
        <name>L-histidine</name>
        <dbReference type="ChEBI" id="CHEBI:57595"/>
    </ligand>
</feature>
<dbReference type="SUPFAM" id="SSF52954">
    <property type="entry name" value="Class II aaRS ABD-related"/>
    <property type="match status" value="1"/>
</dbReference>
<dbReference type="InterPro" id="IPR041715">
    <property type="entry name" value="HisRS-like_core"/>
</dbReference>
<comment type="similarity">
    <text evidence="2 11">Belongs to the class-II aminoacyl-tRNA synthetase family.</text>
</comment>
<dbReference type="Proteomes" id="UP000297597">
    <property type="component" value="Unassembled WGS sequence"/>
</dbReference>
<evidence type="ECO:0000256" key="9">
    <source>
        <dbReference type="ARBA" id="ARBA00023146"/>
    </source>
</evidence>
<evidence type="ECO:0000256" key="3">
    <source>
        <dbReference type="ARBA" id="ARBA00011738"/>
    </source>
</evidence>
<dbReference type="GO" id="GO:0140096">
    <property type="term" value="F:catalytic activity, acting on a protein"/>
    <property type="evidence" value="ECO:0007669"/>
    <property type="project" value="UniProtKB-ARBA"/>
</dbReference>
<evidence type="ECO:0000256" key="2">
    <source>
        <dbReference type="ARBA" id="ARBA00008226"/>
    </source>
</evidence>
<dbReference type="EMBL" id="QFFZ01000055">
    <property type="protein sequence ID" value="TEB09213.1"/>
    <property type="molecule type" value="Genomic_DNA"/>
</dbReference>
<keyword evidence="9 11" id="KW-0030">Aminoacyl-tRNA synthetase</keyword>
<gene>
    <name evidence="11 14" type="primary">hisS</name>
    <name evidence="14" type="ORF">Pmgp_03292</name>
</gene>
<accession>A0A4Y7RK41</accession>
<evidence type="ECO:0000256" key="5">
    <source>
        <dbReference type="ARBA" id="ARBA00022598"/>
    </source>
</evidence>
<dbReference type="CDD" id="cd00859">
    <property type="entry name" value="HisRS_anticodon"/>
    <property type="match status" value="1"/>
</dbReference>
<reference evidence="14 15" key="1">
    <citation type="journal article" date="2018" name="Environ. Microbiol.">
        <title>Novel energy conservation strategies and behaviour of Pelotomaculum schinkii driving syntrophic propionate catabolism.</title>
        <authorList>
            <person name="Hidalgo-Ahumada C.A.P."/>
            <person name="Nobu M.K."/>
            <person name="Narihiro T."/>
            <person name="Tamaki H."/>
            <person name="Liu W.T."/>
            <person name="Kamagata Y."/>
            <person name="Stams A.J.M."/>
            <person name="Imachi H."/>
            <person name="Sousa D.Z."/>
        </authorList>
    </citation>
    <scope>NUCLEOTIDE SEQUENCE [LARGE SCALE GENOMIC DNA]</scope>
    <source>
        <strain evidence="14 15">MGP</strain>
    </source>
</reference>
<feature type="binding site" evidence="12">
    <location>
        <begin position="81"/>
        <end position="83"/>
    </location>
    <ligand>
        <name>L-histidine</name>
        <dbReference type="ChEBI" id="CHEBI:57595"/>
    </ligand>
</feature>
<comment type="subcellular location">
    <subcellularLocation>
        <location evidence="1 11">Cytoplasm</location>
    </subcellularLocation>
</comment>
<keyword evidence="15" id="KW-1185">Reference proteome</keyword>
<feature type="binding site" evidence="12">
    <location>
        <position position="257"/>
    </location>
    <ligand>
        <name>L-histidine</name>
        <dbReference type="ChEBI" id="CHEBI:57595"/>
    </ligand>
</feature>
<dbReference type="Pfam" id="PF03129">
    <property type="entry name" value="HGTP_anticodon"/>
    <property type="match status" value="1"/>
</dbReference>
<dbReference type="PANTHER" id="PTHR43707">
    <property type="entry name" value="HISTIDYL-TRNA SYNTHETASE"/>
    <property type="match status" value="1"/>
</dbReference>
<dbReference type="FunFam" id="3.30.930.10:FF:000005">
    <property type="entry name" value="Histidine--tRNA ligase"/>
    <property type="match status" value="1"/>
</dbReference>
<sequence length="426" mass="47751">MLTTRPRGTNDILPGEVEKWRWVEDQFRRVCVEYCYGEVRTPVFEHTELFQRGVGDTTDIVSKEMYTFVDRGGRSITLRPENTAPAVRAYLENKLYAGPQPVKLFYIGPMFRYDRPQAGRFRQFHQVGAEVFGADDPYVDAEVVAMAMNFYKDLGLKNLELHINSVGCPECRPVLRRELKKYFQPLTGILCRDCQERFEKNPLRILDCKVERCSEAGRNAPTTIECLCANCSDHFSQFKKGLELLNLPYIVDRRLVRGLDYYTHTAFEIMVPDIGAQSSIGGGGRYNGLIETCGGPPTPGVGFALGTERIILTMERQEIKIPGALPPDVFVVTAGQGADAEAFKLLFSLRSSGLSADKDYMGRSMKAQMKYAGKTGVRFVVILGEEELANGTAQVRDMGACIQEAIKLDEVAQYLTGRGKKKSRKS</sequence>
<comment type="caution">
    <text evidence="14">The sequence shown here is derived from an EMBL/GenBank/DDBJ whole genome shotgun (WGS) entry which is preliminary data.</text>
</comment>
<evidence type="ECO:0000256" key="1">
    <source>
        <dbReference type="ARBA" id="ARBA00004496"/>
    </source>
</evidence>
<feature type="binding site" evidence="12">
    <location>
        <position position="112"/>
    </location>
    <ligand>
        <name>L-histidine</name>
        <dbReference type="ChEBI" id="CHEBI:57595"/>
    </ligand>
</feature>
<dbReference type="InterPro" id="IPR015807">
    <property type="entry name" value="His-tRNA-ligase"/>
</dbReference>
<keyword evidence="6 11" id="KW-0547">Nucleotide-binding</keyword>
<comment type="catalytic activity">
    <reaction evidence="10 11">
        <text>tRNA(His) + L-histidine + ATP = L-histidyl-tRNA(His) + AMP + diphosphate + H(+)</text>
        <dbReference type="Rhea" id="RHEA:17313"/>
        <dbReference type="Rhea" id="RHEA-COMP:9665"/>
        <dbReference type="Rhea" id="RHEA-COMP:9689"/>
        <dbReference type="ChEBI" id="CHEBI:15378"/>
        <dbReference type="ChEBI" id="CHEBI:30616"/>
        <dbReference type="ChEBI" id="CHEBI:33019"/>
        <dbReference type="ChEBI" id="CHEBI:57595"/>
        <dbReference type="ChEBI" id="CHEBI:78442"/>
        <dbReference type="ChEBI" id="CHEBI:78527"/>
        <dbReference type="ChEBI" id="CHEBI:456215"/>
        <dbReference type="EC" id="6.1.1.21"/>
    </reaction>
</comment>
<name>A0A4Y7RK41_9FIRM</name>
<evidence type="ECO:0000313" key="14">
    <source>
        <dbReference type="EMBL" id="TEB09213.1"/>
    </source>
</evidence>
<evidence type="ECO:0000259" key="13">
    <source>
        <dbReference type="PROSITE" id="PS50862"/>
    </source>
</evidence>
<dbReference type="InterPro" id="IPR036621">
    <property type="entry name" value="Anticodon-bd_dom_sf"/>
</dbReference>
<evidence type="ECO:0000256" key="6">
    <source>
        <dbReference type="ARBA" id="ARBA00022741"/>
    </source>
</evidence>
<dbReference type="InterPro" id="IPR006195">
    <property type="entry name" value="aa-tRNA-synth_II"/>
</dbReference>
<dbReference type="GO" id="GO:0005737">
    <property type="term" value="C:cytoplasm"/>
    <property type="evidence" value="ECO:0007669"/>
    <property type="project" value="UniProtKB-SubCell"/>
</dbReference>
<dbReference type="OrthoDB" id="9800814at2"/>
<protein>
    <recommendedName>
        <fullName evidence="11">Histidine--tRNA ligase</fullName>
        <ecNumber evidence="11">6.1.1.21</ecNumber>
    </recommendedName>
    <alternativeName>
        <fullName evidence="11">Histidyl-tRNA synthetase</fullName>
        <shortName evidence="11">HisRS</shortName>
    </alternativeName>
</protein>
<dbReference type="AlphaFoldDB" id="A0A4Y7RK41"/>
<dbReference type="InterPro" id="IPR004154">
    <property type="entry name" value="Anticodon-bd"/>
</dbReference>
<keyword evidence="8 11" id="KW-0648">Protein biosynthesis</keyword>
<comment type="subunit">
    <text evidence="3 11">Homodimer.</text>
</comment>
<keyword evidence="4 11" id="KW-0963">Cytoplasm</keyword>
<dbReference type="SUPFAM" id="SSF55681">
    <property type="entry name" value="Class II aaRS and biotin synthetases"/>
    <property type="match status" value="1"/>
</dbReference>
<dbReference type="EC" id="6.1.1.21" evidence="11"/>
<dbReference type="GO" id="GO:0005524">
    <property type="term" value="F:ATP binding"/>
    <property type="evidence" value="ECO:0007669"/>
    <property type="project" value="UniProtKB-UniRule"/>
</dbReference>
<evidence type="ECO:0000256" key="4">
    <source>
        <dbReference type="ARBA" id="ARBA00022490"/>
    </source>
</evidence>
<dbReference type="InterPro" id="IPR004516">
    <property type="entry name" value="HisRS/HisZ"/>
</dbReference>
<keyword evidence="5 11" id="KW-0436">Ligase</keyword>
<dbReference type="GO" id="GO:0004821">
    <property type="term" value="F:histidine-tRNA ligase activity"/>
    <property type="evidence" value="ECO:0007669"/>
    <property type="project" value="UniProtKB-UniRule"/>
</dbReference>
<dbReference type="PIRSF" id="PIRSF001549">
    <property type="entry name" value="His-tRNA_synth"/>
    <property type="match status" value="1"/>
</dbReference>
<evidence type="ECO:0000256" key="12">
    <source>
        <dbReference type="PIRSR" id="PIRSR001549-1"/>
    </source>
</evidence>
<dbReference type="InterPro" id="IPR033656">
    <property type="entry name" value="HisRS_anticodon"/>
</dbReference>
<dbReference type="NCBIfam" id="TIGR00442">
    <property type="entry name" value="hisS"/>
    <property type="match status" value="1"/>
</dbReference>
<feature type="binding site" evidence="12">
    <location>
        <begin position="261"/>
        <end position="262"/>
    </location>
    <ligand>
        <name>L-histidine</name>
        <dbReference type="ChEBI" id="CHEBI:57595"/>
    </ligand>
</feature>
<dbReference type="PROSITE" id="PS50862">
    <property type="entry name" value="AA_TRNA_LIGASE_II"/>
    <property type="match status" value="1"/>
</dbReference>
<dbReference type="HAMAP" id="MF_00127">
    <property type="entry name" value="His_tRNA_synth"/>
    <property type="match status" value="1"/>
</dbReference>
<organism evidence="14 15">
    <name type="scientific">Pelotomaculum propionicicum</name>
    <dbReference type="NCBI Taxonomy" id="258475"/>
    <lineage>
        <taxon>Bacteria</taxon>
        <taxon>Bacillati</taxon>
        <taxon>Bacillota</taxon>
        <taxon>Clostridia</taxon>
        <taxon>Eubacteriales</taxon>
        <taxon>Desulfotomaculaceae</taxon>
        <taxon>Pelotomaculum</taxon>
    </lineage>
</organism>
<feature type="domain" description="Aminoacyl-transfer RNA synthetases class-II family profile" evidence="13">
    <location>
        <begin position="23"/>
        <end position="322"/>
    </location>
</feature>
<dbReference type="InterPro" id="IPR045864">
    <property type="entry name" value="aa-tRNA-synth_II/BPL/LPL"/>
</dbReference>
<dbReference type="CDD" id="cd00773">
    <property type="entry name" value="HisRS-like_core"/>
    <property type="match status" value="1"/>
</dbReference>
<evidence type="ECO:0000256" key="11">
    <source>
        <dbReference type="HAMAP-Rule" id="MF_00127"/>
    </source>
</evidence>
<dbReference type="PANTHER" id="PTHR43707:SF1">
    <property type="entry name" value="HISTIDINE--TRNA LIGASE, MITOCHONDRIAL-RELATED"/>
    <property type="match status" value="1"/>
</dbReference>